<evidence type="ECO:0000313" key="3">
    <source>
        <dbReference type="Proteomes" id="UP000295292"/>
    </source>
</evidence>
<gene>
    <name evidence="2" type="ORF">CLV99_0891</name>
</gene>
<reference evidence="2 3" key="1">
    <citation type="submission" date="2019-03" db="EMBL/GenBank/DDBJ databases">
        <title>Genomic Encyclopedia of Archaeal and Bacterial Type Strains, Phase II (KMG-II): from individual species to whole genera.</title>
        <authorList>
            <person name="Goeker M."/>
        </authorList>
    </citation>
    <scope>NUCLEOTIDE SEQUENCE [LARGE SCALE GENOMIC DNA]</scope>
    <source>
        <strain evidence="2 3">DSM 28353</strain>
    </source>
</reference>
<keyword evidence="3" id="KW-1185">Reference proteome</keyword>
<sequence length="560" mass="64243">MRLFNAFIIFIFFAVLCLFACKRDLLGPVDKRIEFTQKEIEIKWAEARSGRWYTYSHFKTLEQGKKERIDSLAYQTALFSFSENAREYYRGVFNECFRDSIDQDVDVYLDSIYPVVYQEMDKRMADPMYMEQLFTEYTNIKLPSSYKRPNRKKLMAYEIDETWVTRCGLPPGYSRVRELFDNTLLMTDPLWKPWTFRCAAEARTALDSWYDYFHRNNNGYDCESNTTYMFALEDNFYLCLFNNRGRDNPTGEFPDPIPPGGTPGGGGPGSPSPSKPSQQQIKNQIANKPFALFGDLDCDIVRRWVETARHQVAQAQIDKLNSVVNNIVDVSILGTPVYSIQDIAHVQSINNAYSTVVNMDYFPIRISQLPVVDGQRLTASQFKEYLRKNINSFVNTAYSKFEPYRWHGINDESLWNSANPLNTMIGIDIAGPDNGTVIVSKHNNVGWTFTTVYDPKYGIHPVSGNRDFGYFQNSDGSYTFYTRGVDRLTTGVDASMQNVAFFAADELWKSFQQKVKSFVESKQGSAAIGTPEIQRPDWVKVKEVIDGKKPLSTLSTDCND</sequence>
<evidence type="ECO:0000313" key="2">
    <source>
        <dbReference type="EMBL" id="TDQ79453.1"/>
    </source>
</evidence>
<dbReference type="OrthoDB" id="799145at2"/>
<organism evidence="2 3">
    <name type="scientific">Sphingobacterium yanglingense</name>
    <dbReference type="NCBI Taxonomy" id="1437280"/>
    <lineage>
        <taxon>Bacteria</taxon>
        <taxon>Pseudomonadati</taxon>
        <taxon>Bacteroidota</taxon>
        <taxon>Sphingobacteriia</taxon>
        <taxon>Sphingobacteriales</taxon>
        <taxon>Sphingobacteriaceae</taxon>
        <taxon>Sphingobacterium</taxon>
    </lineage>
</organism>
<dbReference type="EMBL" id="SNYV01000011">
    <property type="protein sequence ID" value="TDQ79453.1"/>
    <property type="molecule type" value="Genomic_DNA"/>
</dbReference>
<evidence type="ECO:0000256" key="1">
    <source>
        <dbReference type="SAM" id="MobiDB-lite"/>
    </source>
</evidence>
<dbReference type="RefSeq" id="WP_133583246.1">
    <property type="nucleotide sequence ID" value="NZ_SNYV01000011.1"/>
</dbReference>
<name>A0A4R6WH12_9SPHI</name>
<protein>
    <submittedName>
        <fullName evidence="2">Uncharacterized protein</fullName>
    </submittedName>
</protein>
<comment type="caution">
    <text evidence="2">The sequence shown here is derived from an EMBL/GenBank/DDBJ whole genome shotgun (WGS) entry which is preliminary data.</text>
</comment>
<feature type="region of interest" description="Disordered" evidence="1">
    <location>
        <begin position="249"/>
        <end position="281"/>
    </location>
</feature>
<proteinExistence type="predicted"/>
<dbReference type="Proteomes" id="UP000295292">
    <property type="component" value="Unassembled WGS sequence"/>
</dbReference>
<accession>A0A4R6WH12</accession>
<dbReference type="AlphaFoldDB" id="A0A4R6WH12"/>